<feature type="region of interest" description="Disordered" evidence="1">
    <location>
        <begin position="1"/>
        <end position="29"/>
    </location>
</feature>
<name>A0ABU6N5C9_9BACI</name>
<keyword evidence="3" id="KW-1185">Reference proteome</keyword>
<comment type="caution">
    <text evidence="2">The sequence shown here is derived from an EMBL/GenBank/DDBJ whole genome shotgun (WGS) entry which is preliminary data.</text>
</comment>
<evidence type="ECO:0000313" key="2">
    <source>
        <dbReference type="EMBL" id="MED3561214.1"/>
    </source>
</evidence>
<organism evidence="2 3">
    <name type="scientific">Bacillus xiapuensis</name>
    <dbReference type="NCBI Taxonomy" id="2014075"/>
    <lineage>
        <taxon>Bacteria</taxon>
        <taxon>Bacillati</taxon>
        <taxon>Bacillota</taxon>
        <taxon>Bacilli</taxon>
        <taxon>Bacillales</taxon>
        <taxon>Bacillaceae</taxon>
        <taxon>Bacillus</taxon>
    </lineage>
</organism>
<reference evidence="2 3" key="1">
    <citation type="submission" date="2023-03" db="EMBL/GenBank/DDBJ databases">
        <title>Bacillus Genome Sequencing.</title>
        <authorList>
            <person name="Dunlap C."/>
        </authorList>
    </citation>
    <scope>NUCLEOTIDE SEQUENCE [LARGE SCALE GENOMIC DNA]</scope>
    <source>
        <strain evidence="2 3">B-14544</strain>
    </source>
</reference>
<sequence>MDKKGELECKLPKAEGKEPKPVGEQKKDEPGAKLGLRIYLKW</sequence>
<protein>
    <submittedName>
        <fullName evidence="2">Uncharacterized protein</fullName>
    </submittedName>
</protein>
<evidence type="ECO:0000256" key="1">
    <source>
        <dbReference type="SAM" id="MobiDB-lite"/>
    </source>
</evidence>
<dbReference type="EMBL" id="JARMQG010000010">
    <property type="protein sequence ID" value="MED3561214.1"/>
    <property type="molecule type" value="Genomic_DNA"/>
</dbReference>
<gene>
    <name evidence="2" type="ORF">P4447_01415</name>
</gene>
<accession>A0ABU6N5C9</accession>
<proteinExistence type="predicted"/>
<evidence type="ECO:0000313" key="3">
    <source>
        <dbReference type="Proteomes" id="UP001330749"/>
    </source>
</evidence>
<dbReference type="Proteomes" id="UP001330749">
    <property type="component" value="Unassembled WGS sequence"/>
</dbReference>
<dbReference type="RefSeq" id="WP_327966058.1">
    <property type="nucleotide sequence ID" value="NZ_JARMQG010000010.1"/>
</dbReference>